<dbReference type="Proteomes" id="UP000256601">
    <property type="component" value="Unassembled WGS sequence"/>
</dbReference>
<dbReference type="GeneID" id="2905834"/>
<reference evidence="3 5" key="2">
    <citation type="submission" date="2018-07" db="EMBL/GenBank/DDBJ databases">
        <title>Draft Genome Assemblies for Five Robust Yarrowia lipolytica Strains Exhibiting High Lipid Production and Pentose Sugar Utilization and Sugar Alcohol Secretion from Undetoxified Lignocellulosic Biomass Hydrolysates.</title>
        <authorList>
            <consortium name="DOE Joint Genome Institute"/>
            <person name="Walker C."/>
            <person name="Ryu S."/>
            <person name="Na H."/>
            <person name="Zane M."/>
            <person name="LaButti K."/>
            <person name="Lipzen A."/>
            <person name="Haridas S."/>
            <person name="Barry K."/>
            <person name="Grigoriev I.V."/>
            <person name="Quarterman J."/>
            <person name="Slininger P."/>
            <person name="Dien B."/>
            <person name="Trinh C.T."/>
        </authorList>
    </citation>
    <scope>NUCLEOTIDE SEQUENCE [LARGE SCALE GENOMIC DNA]</scope>
    <source>
        <strain evidence="3 5">YB392</strain>
    </source>
</reference>
<evidence type="ECO:0000313" key="3">
    <source>
        <dbReference type="EMBL" id="RDW25115.1"/>
    </source>
</evidence>
<dbReference type="SUPFAM" id="SSF54695">
    <property type="entry name" value="POZ domain"/>
    <property type="match status" value="1"/>
</dbReference>
<protein>
    <recommendedName>
        <fullName evidence="1">BTB domain-containing protein</fullName>
    </recommendedName>
</protein>
<reference evidence="2 4" key="1">
    <citation type="journal article" date="2016" name="PLoS ONE">
        <title>Sequence Assembly of Yarrowia lipolytica Strain W29/CLIB89 Shows Transposable Element Diversity.</title>
        <authorList>
            <person name="Magnan C."/>
            <person name="Yu J."/>
            <person name="Chang I."/>
            <person name="Jahn E."/>
            <person name="Kanomata Y."/>
            <person name="Wu J."/>
            <person name="Zeller M."/>
            <person name="Oakes M."/>
            <person name="Baldi P."/>
            <person name="Sandmeyer S."/>
        </authorList>
    </citation>
    <scope>NUCLEOTIDE SEQUENCE [LARGE SCALE GENOMIC DNA]</scope>
    <source>
        <strain evidence="2">CLIB89</strain>
        <strain evidence="4">CLIB89(W29)</strain>
    </source>
</reference>
<dbReference type="VEuPathDB" id="FungiDB:YALI0_A05005g"/>
<dbReference type="VEuPathDB" id="FungiDB:YALI1_A05143g"/>
<evidence type="ECO:0000313" key="2">
    <source>
        <dbReference type="EMBL" id="AOW00271.1"/>
    </source>
</evidence>
<dbReference type="CDD" id="cd18186">
    <property type="entry name" value="BTB_POZ_ZBTB_KLHL-like"/>
    <property type="match status" value="1"/>
</dbReference>
<dbReference type="EMBL" id="CP017553">
    <property type="protein sequence ID" value="AOW00271.1"/>
    <property type="molecule type" value="Genomic_DNA"/>
</dbReference>
<dbReference type="Proteomes" id="UP000182444">
    <property type="component" value="Chromosome 1A"/>
</dbReference>
<accession>A0A1D8N3R6</accession>
<evidence type="ECO:0000313" key="4">
    <source>
        <dbReference type="Proteomes" id="UP000182444"/>
    </source>
</evidence>
<dbReference type="EMBL" id="KZ859012">
    <property type="protein sequence ID" value="RDW25115.1"/>
    <property type="molecule type" value="Genomic_DNA"/>
</dbReference>
<gene>
    <name evidence="3" type="ORF">B0I71DRAFT_159663</name>
    <name evidence="2" type="ORF">YALI1_A05143g</name>
</gene>
<evidence type="ECO:0000259" key="1">
    <source>
        <dbReference type="Pfam" id="PF00651"/>
    </source>
</evidence>
<feature type="domain" description="BTB" evidence="1">
    <location>
        <begin position="167"/>
        <end position="256"/>
    </location>
</feature>
<dbReference type="AlphaFoldDB" id="A0A1D8N3R6"/>
<organism evidence="2 4">
    <name type="scientific">Yarrowia lipolytica</name>
    <name type="common">Candida lipolytica</name>
    <dbReference type="NCBI Taxonomy" id="4952"/>
    <lineage>
        <taxon>Eukaryota</taxon>
        <taxon>Fungi</taxon>
        <taxon>Dikarya</taxon>
        <taxon>Ascomycota</taxon>
        <taxon>Saccharomycotina</taxon>
        <taxon>Dipodascomycetes</taxon>
        <taxon>Dipodascales</taxon>
        <taxon>Dipodascales incertae sedis</taxon>
        <taxon>Yarrowia</taxon>
    </lineage>
</organism>
<dbReference type="Gene3D" id="3.30.710.10">
    <property type="entry name" value="Potassium Channel Kv1.1, Chain A"/>
    <property type="match status" value="1"/>
</dbReference>
<evidence type="ECO:0000313" key="5">
    <source>
        <dbReference type="Proteomes" id="UP000256601"/>
    </source>
</evidence>
<proteinExistence type="predicted"/>
<dbReference type="InterPro" id="IPR000210">
    <property type="entry name" value="BTB/POZ_dom"/>
</dbReference>
<name>A0A1D8N3R6_YARLL</name>
<dbReference type="Pfam" id="PF00651">
    <property type="entry name" value="BTB"/>
    <property type="match status" value="1"/>
</dbReference>
<sequence length="334" mass="37866">MNRTKLGSCCTVCTCHPIFSSMTDNNMDQVQIKLESLEKNHKARYAIDLHKTAYLCSEGETVIFSVYDNSEKTISRHGSFTLQQFSGAGTGTSMSTVPWRALQMKLVVKTASNTFLMKMSNGLIFIINGDASSHLISSIGEKLLCEVMTLHYSQRLVGLSKVRLNGDFDFTLVTKEGTIPIHSVVFKASLPFFAAMIDANMIDSREKRLEIPYPHAWVEVMVSYFYGEPFEAEFEQATGLLVLADVYDIPELRHLAVFRIKTEELDMTKCLTGWRNAFEAQNEQMREYFAAFARDQWNELEHVAEPLYGMPKQEVVEFMLDVSKAKIDKLGLND</sequence>
<dbReference type="InterPro" id="IPR011333">
    <property type="entry name" value="SKP1/BTB/POZ_sf"/>
</dbReference>
<dbReference type="KEGG" id="yli:2905834"/>